<keyword evidence="11 20" id="KW-0560">Oxidoreductase</keyword>
<dbReference type="PANTHER" id="PTHR31517:SF84">
    <property type="entry name" value="PEROXIDASE"/>
    <property type="match status" value="1"/>
</dbReference>
<comment type="subcellular location">
    <subcellularLocation>
        <location evidence="3 20">Secreted</location>
    </subcellularLocation>
</comment>
<evidence type="ECO:0000256" key="8">
    <source>
        <dbReference type="ARBA" id="ARBA00022723"/>
    </source>
</evidence>
<feature type="binding site" evidence="17">
    <location>
        <position position="82"/>
    </location>
    <ligand>
        <name>Ca(2+)</name>
        <dbReference type="ChEBI" id="CHEBI:29108"/>
        <label>1</label>
    </ligand>
</feature>
<feature type="chain" id="PRO_5042304667" description="Peroxidase" evidence="20">
    <location>
        <begin position="28"/>
        <end position="325"/>
    </location>
</feature>
<feature type="binding site" evidence="17">
    <location>
        <position position="86"/>
    </location>
    <ligand>
        <name>Ca(2+)</name>
        <dbReference type="ChEBI" id="CHEBI:29108"/>
        <label>1</label>
    </ligand>
</feature>
<dbReference type="Proteomes" id="UP000077202">
    <property type="component" value="Unassembled WGS sequence"/>
</dbReference>
<keyword evidence="24" id="KW-1185">Reference proteome</keyword>
<evidence type="ECO:0000256" key="4">
    <source>
        <dbReference type="ARBA" id="ARBA00012313"/>
    </source>
</evidence>
<feature type="disulfide bond" evidence="19">
    <location>
        <begin position="129"/>
        <end position="321"/>
    </location>
</feature>
<evidence type="ECO:0000256" key="9">
    <source>
        <dbReference type="ARBA" id="ARBA00022729"/>
    </source>
</evidence>
<dbReference type="FunFam" id="1.10.520.10:FF:000006">
    <property type="entry name" value="Peroxidase"/>
    <property type="match status" value="1"/>
</dbReference>
<keyword evidence="7 20" id="KW-0349">Heme</keyword>
<dbReference type="GO" id="GO:0005576">
    <property type="term" value="C:extracellular region"/>
    <property type="evidence" value="ECO:0007669"/>
    <property type="project" value="UniProtKB-SubCell"/>
</dbReference>
<feature type="binding site" evidence="17">
    <location>
        <position position="88"/>
    </location>
    <ligand>
        <name>Ca(2+)</name>
        <dbReference type="ChEBI" id="CHEBI:29108"/>
        <label>1</label>
    </ligand>
</feature>
<dbReference type="GO" id="GO:0020037">
    <property type="term" value="F:heme binding"/>
    <property type="evidence" value="ECO:0007669"/>
    <property type="project" value="UniProtKB-UniRule"/>
</dbReference>
<reference evidence="23 24" key="1">
    <citation type="submission" date="2016-03" db="EMBL/GenBank/DDBJ databases">
        <title>Mechanisms controlling the formation of the plant cell surface in tip-growing cells are functionally conserved among land plants.</title>
        <authorList>
            <person name="Honkanen S."/>
            <person name="Jones V.A."/>
            <person name="Morieri G."/>
            <person name="Champion C."/>
            <person name="Hetherington A.J."/>
            <person name="Kelly S."/>
            <person name="Saint-Marcoux D."/>
            <person name="Proust H."/>
            <person name="Prescott H."/>
            <person name="Dolan L."/>
        </authorList>
    </citation>
    <scope>NUCLEOTIDE SEQUENCE [LARGE SCALE GENOMIC DNA]</scope>
    <source>
        <strain evidence="24">cv. Tak-1 and cv. Tak-2</strain>
        <tissue evidence="23">Whole gametophyte</tissue>
    </source>
</reference>
<dbReference type="PRINTS" id="PR00461">
    <property type="entry name" value="PLPEROXIDASE"/>
</dbReference>
<evidence type="ECO:0000256" key="7">
    <source>
        <dbReference type="ARBA" id="ARBA00022617"/>
    </source>
</evidence>
<comment type="cofactor">
    <cofactor evidence="17 20">
        <name>Ca(2+)</name>
        <dbReference type="ChEBI" id="CHEBI:29108"/>
    </cofactor>
    <text evidence="17 20">Binds 2 calcium ions per subunit.</text>
</comment>
<feature type="site" description="Transition state stabilizer" evidence="18">
    <location>
        <position position="74"/>
    </location>
</feature>
<name>A0A176WDZ9_MARPO</name>
<dbReference type="Gene3D" id="1.10.420.10">
    <property type="entry name" value="Peroxidase, domain 2"/>
    <property type="match status" value="1"/>
</dbReference>
<evidence type="ECO:0000313" key="25">
    <source>
        <dbReference type="Proteomes" id="UP001162541"/>
    </source>
</evidence>
<feature type="active site" description="Proton acceptor" evidence="15">
    <location>
        <position position="78"/>
    </location>
</feature>
<feature type="disulfide bond" evidence="19">
    <location>
        <begin position="47"/>
        <end position="123"/>
    </location>
</feature>
<evidence type="ECO:0000313" key="24">
    <source>
        <dbReference type="Proteomes" id="UP000077202"/>
    </source>
</evidence>
<evidence type="ECO:0000256" key="20">
    <source>
        <dbReference type="RuleBase" id="RU362060"/>
    </source>
</evidence>
<keyword evidence="8 17" id="KW-0479">Metal-binding</keyword>
<dbReference type="InterPro" id="IPR000823">
    <property type="entry name" value="Peroxidase_pln"/>
</dbReference>
<comment type="similarity">
    <text evidence="20">Belongs to the peroxidase family. Classical plant (class III) peroxidase subfamily.</text>
</comment>
<dbReference type="InterPro" id="IPR033905">
    <property type="entry name" value="Secretory_peroxidase"/>
</dbReference>
<reference evidence="22" key="2">
    <citation type="journal article" date="2019" name="Curr. Biol.">
        <title>Chromatin organization in early land plants reveals an ancestral association between H3K27me3, transposons, and constitutive heterochromatin.</title>
        <authorList>
            <person name="Montgomery S.A."/>
            <person name="Tanizawa Y."/>
            <person name="Galik B."/>
            <person name="Wang N."/>
            <person name="Ito T."/>
            <person name="Mochizuki T."/>
            <person name="Akimcheva S."/>
            <person name="Bowman J."/>
            <person name="Cognat V."/>
            <person name="Drouard L."/>
            <person name="Ekker H."/>
            <person name="Houng S."/>
            <person name="Kohchi T."/>
            <person name="Lin S."/>
            <person name="Liu L.D."/>
            <person name="Nakamura Y."/>
            <person name="Valeeva L.R."/>
            <person name="Shakirov E.V."/>
            <person name="Shippen D.E."/>
            <person name="Wei W."/>
            <person name="Yagura M."/>
            <person name="Yamaoka S."/>
            <person name="Yamato K.T."/>
            <person name="Liu C."/>
            <person name="Berger F."/>
        </authorList>
    </citation>
    <scope>NUCLEOTIDE SEQUENCE [LARGE SCALE GENOMIC DNA]</scope>
    <source>
        <strain evidence="22">Tak-1</strain>
    </source>
</reference>
<evidence type="ECO:0000256" key="13">
    <source>
        <dbReference type="ARBA" id="ARBA00023157"/>
    </source>
</evidence>
<protein>
    <recommendedName>
        <fullName evidence="4 20">Peroxidase</fullName>
        <ecNumber evidence="4 20">1.11.1.7</ecNumber>
    </recommendedName>
</protein>
<dbReference type="EC" id="1.11.1.7" evidence="4 20"/>
<evidence type="ECO:0000256" key="17">
    <source>
        <dbReference type="PIRSR" id="PIRSR600823-3"/>
    </source>
</evidence>
<feature type="binding site" evidence="17">
    <location>
        <position position="79"/>
    </location>
    <ligand>
        <name>Ca(2+)</name>
        <dbReference type="ChEBI" id="CHEBI:29108"/>
        <label>1</label>
    </ligand>
</feature>
<dbReference type="PANTHER" id="PTHR31517">
    <property type="match status" value="1"/>
</dbReference>
<feature type="disulfide bond" evidence="19">
    <location>
        <begin position="80"/>
        <end position="85"/>
    </location>
</feature>
<keyword evidence="10 17" id="KW-0106">Calcium</keyword>
<keyword evidence="6 20" id="KW-0575">Peroxidase</keyword>
<dbReference type="GO" id="GO:0006979">
    <property type="term" value="P:response to oxidative stress"/>
    <property type="evidence" value="ECO:0007669"/>
    <property type="project" value="UniProtKB-UniRule"/>
</dbReference>
<dbReference type="CDD" id="cd00693">
    <property type="entry name" value="secretory_peroxidase"/>
    <property type="match status" value="1"/>
</dbReference>
<feature type="signal peptide" evidence="20">
    <location>
        <begin position="1"/>
        <end position="27"/>
    </location>
</feature>
<evidence type="ECO:0000256" key="16">
    <source>
        <dbReference type="PIRSR" id="PIRSR600823-2"/>
    </source>
</evidence>
<feature type="binding site" description="axial binding residue" evidence="17">
    <location>
        <position position="200"/>
    </location>
    <ligand>
        <name>heme b</name>
        <dbReference type="ChEBI" id="CHEBI:60344"/>
    </ligand>
    <ligandPart>
        <name>Fe</name>
        <dbReference type="ChEBI" id="CHEBI:18248"/>
    </ligandPart>
</feature>
<evidence type="ECO:0000256" key="5">
    <source>
        <dbReference type="ARBA" id="ARBA00022525"/>
    </source>
</evidence>
<comment type="cofactor">
    <cofactor evidence="17 20">
        <name>heme b</name>
        <dbReference type="ChEBI" id="CHEBI:60344"/>
    </cofactor>
    <text evidence="17 20">Binds 1 heme b (iron(II)-protoporphyrin IX) group per subunit.</text>
</comment>
<evidence type="ECO:0000259" key="21">
    <source>
        <dbReference type="PROSITE" id="PS50873"/>
    </source>
</evidence>
<dbReference type="Proteomes" id="UP001162541">
    <property type="component" value="Chromosome 7"/>
</dbReference>
<organism evidence="23 24">
    <name type="scientific">Marchantia polymorpha subsp. ruderalis</name>
    <dbReference type="NCBI Taxonomy" id="1480154"/>
    <lineage>
        <taxon>Eukaryota</taxon>
        <taxon>Viridiplantae</taxon>
        <taxon>Streptophyta</taxon>
        <taxon>Embryophyta</taxon>
        <taxon>Marchantiophyta</taxon>
        <taxon>Marchantiopsida</taxon>
        <taxon>Marchantiidae</taxon>
        <taxon>Marchantiales</taxon>
        <taxon>Marchantiaceae</taxon>
        <taxon>Marchantia</taxon>
    </lineage>
</organism>
<dbReference type="InterPro" id="IPR010255">
    <property type="entry name" value="Haem_peroxidase_sf"/>
</dbReference>
<evidence type="ECO:0000256" key="1">
    <source>
        <dbReference type="ARBA" id="ARBA00000189"/>
    </source>
</evidence>
<evidence type="ECO:0000256" key="12">
    <source>
        <dbReference type="ARBA" id="ARBA00023004"/>
    </source>
</evidence>
<feature type="binding site" evidence="16">
    <location>
        <position position="170"/>
    </location>
    <ligand>
        <name>substrate</name>
    </ligand>
</feature>
<keyword evidence="14" id="KW-0325">Glycoprotein</keyword>
<feature type="binding site" evidence="17">
    <location>
        <position position="97"/>
    </location>
    <ligand>
        <name>Ca(2+)</name>
        <dbReference type="ChEBI" id="CHEBI:29108"/>
        <label>1</label>
    </ligand>
</feature>
<feature type="binding site" evidence="17">
    <location>
        <position position="201"/>
    </location>
    <ligand>
        <name>Ca(2+)</name>
        <dbReference type="ChEBI" id="CHEBI:29108"/>
        <label>2</label>
    </ligand>
</feature>
<evidence type="ECO:0000256" key="10">
    <source>
        <dbReference type="ARBA" id="ARBA00022837"/>
    </source>
</evidence>
<evidence type="ECO:0000256" key="14">
    <source>
        <dbReference type="ARBA" id="ARBA00023180"/>
    </source>
</evidence>
<feature type="binding site" evidence="17">
    <location>
        <position position="255"/>
    </location>
    <ligand>
        <name>Ca(2+)</name>
        <dbReference type="ChEBI" id="CHEBI:29108"/>
        <label>2</label>
    </ligand>
</feature>
<evidence type="ECO:0000256" key="11">
    <source>
        <dbReference type="ARBA" id="ARBA00023002"/>
    </source>
</evidence>
<dbReference type="GO" id="GO:0042744">
    <property type="term" value="P:hydrogen peroxide catabolic process"/>
    <property type="evidence" value="ECO:0007669"/>
    <property type="project" value="UniProtKB-KW"/>
</dbReference>
<sequence>MATRIKIMPQSMFAIIMLLSSMHLASTNVQGAFGGGGLQIGFYALTCPSAEFLVKSAVSSALSSNRRTGAGLIRLLFHDCFVEGCDASVLLDGPNTEKTAQPNLSLHGFEVIDAAKAAIEAVCPGVVSCADIVAIAARDSVSLLGGTPYLVETGRKDGTVSVAANTNDIPSPLNDAAALISSFAKKGLSTSQMVILSGAHTVGKAQCGAFLNRLYPTVDPTLDPAYAAQLIAQCPQNGDATVLNDLDPTTPLQMDSNYYKNLIQSRGLLTSDQTLYTSGATKGFVLGNANFFWSPSFSQAIQAMGRIGVKTGASGEIRRTCRSIN</sequence>
<comment type="function">
    <text evidence="2">Removal of H(2)O(2), oxidation of toxic reductants, biosynthesis and degradation of lignin, suberization, auxin catabolism, response to environmental stresses such as wounding, pathogen attack and oxidative stress. These functions might be dependent on each isozyme/isoform in each plant tissue.</text>
</comment>
<evidence type="ECO:0000256" key="3">
    <source>
        <dbReference type="ARBA" id="ARBA00004613"/>
    </source>
</evidence>
<feature type="binding site" evidence="17">
    <location>
        <position position="250"/>
    </location>
    <ligand>
        <name>Ca(2+)</name>
        <dbReference type="ChEBI" id="CHEBI:29108"/>
        <label>2</label>
    </ligand>
</feature>
<feature type="disulfide bond" evidence="19">
    <location>
        <begin position="207"/>
        <end position="234"/>
    </location>
</feature>
<dbReference type="Gene3D" id="1.10.520.10">
    <property type="match status" value="1"/>
</dbReference>
<keyword evidence="5 20" id="KW-0964">Secreted</keyword>
<evidence type="ECO:0000313" key="23">
    <source>
        <dbReference type="EMBL" id="OAE31347.1"/>
    </source>
</evidence>
<dbReference type="SUPFAM" id="SSF48113">
    <property type="entry name" value="Heme-dependent peroxidases"/>
    <property type="match status" value="1"/>
</dbReference>
<dbReference type="PRINTS" id="PR00458">
    <property type="entry name" value="PEROXIDASE"/>
</dbReference>
<evidence type="ECO:0000256" key="6">
    <source>
        <dbReference type="ARBA" id="ARBA00022559"/>
    </source>
</evidence>
<evidence type="ECO:0000256" key="18">
    <source>
        <dbReference type="PIRSR" id="PIRSR600823-4"/>
    </source>
</evidence>
<dbReference type="PROSITE" id="PS00436">
    <property type="entry name" value="PEROXIDASE_2"/>
    <property type="match status" value="1"/>
</dbReference>
<evidence type="ECO:0000256" key="19">
    <source>
        <dbReference type="PIRSR" id="PIRSR600823-5"/>
    </source>
</evidence>
<proteinExistence type="inferred from homology"/>
<dbReference type="AlphaFoldDB" id="A0A176WDZ9"/>
<dbReference type="PROSITE" id="PS50873">
    <property type="entry name" value="PEROXIDASE_4"/>
    <property type="match status" value="1"/>
</dbReference>
<feature type="binding site" evidence="17">
    <location>
        <position position="247"/>
    </location>
    <ligand>
        <name>Ca(2+)</name>
        <dbReference type="ChEBI" id="CHEBI:29108"/>
        <label>2</label>
    </ligand>
</feature>
<feature type="domain" description="Plant heme peroxidase family profile" evidence="21">
    <location>
        <begin position="37"/>
        <end position="325"/>
    </location>
</feature>
<reference evidence="25" key="3">
    <citation type="journal article" date="2020" name="Curr. Biol.">
        <title>Chromatin organization in early land plants reveals an ancestral association between H3K27me3, transposons, and constitutive heterochromatin.</title>
        <authorList>
            <person name="Montgomery S.A."/>
            <person name="Tanizawa Y."/>
            <person name="Galik B."/>
            <person name="Wang N."/>
            <person name="Ito T."/>
            <person name="Mochizuki T."/>
            <person name="Akimcheva S."/>
            <person name="Bowman J.L."/>
            <person name="Cognat V."/>
            <person name="Marechal-Drouard L."/>
            <person name="Ekker H."/>
            <person name="Hong S.F."/>
            <person name="Kohchi T."/>
            <person name="Lin S.S."/>
            <person name="Liu L.D."/>
            <person name="Nakamura Y."/>
            <person name="Valeeva L.R."/>
            <person name="Shakirov E.V."/>
            <person name="Shippen D.E."/>
            <person name="Wei W.L."/>
            <person name="Yagura M."/>
            <person name="Yamaoka S."/>
            <person name="Yamato K.T."/>
            <person name="Liu C."/>
            <person name="Berger F."/>
        </authorList>
    </citation>
    <scope>NUCLEOTIDE SEQUENCE [LARGE SCALE GENOMIC DNA]</scope>
    <source>
        <strain evidence="25">Tak-1</strain>
    </source>
</reference>
<dbReference type="InterPro" id="IPR002016">
    <property type="entry name" value="Haem_peroxidase"/>
</dbReference>
<keyword evidence="13 19" id="KW-1015">Disulfide bond</keyword>
<dbReference type="FunFam" id="1.10.420.10:FF:000006">
    <property type="entry name" value="Peroxidase"/>
    <property type="match status" value="1"/>
</dbReference>
<gene>
    <name evidence="23" type="ORF">AXG93_4510s1230</name>
    <name evidence="22" type="ORF">Mp_7g15000</name>
</gene>
<feature type="binding site" evidence="17">
    <location>
        <position position="84"/>
    </location>
    <ligand>
        <name>Ca(2+)</name>
        <dbReference type="ChEBI" id="CHEBI:29108"/>
        <label>1</label>
    </ligand>
</feature>
<evidence type="ECO:0000313" key="22">
    <source>
        <dbReference type="EMBL" id="BBN17494.1"/>
    </source>
</evidence>
<dbReference type="GO" id="GO:0046872">
    <property type="term" value="F:metal ion binding"/>
    <property type="evidence" value="ECO:0007669"/>
    <property type="project" value="UniProtKB-UniRule"/>
</dbReference>
<keyword evidence="9 20" id="KW-0732">Signal</keyword>
<keyword evidence="12 17" id="KW-0408">Iron</keyword>
<dbReference type="InterPro" id="IPR019794">
    <property type="entry name" value="Peroxidases_AS"/>
</dbReference>
<dbReference type="Pfam" id="PF00141">
    <property type="entry name" value="peroxidase"/>
    <property type="match status" value="1"/>
</dbReference>
<dbReference type="EMBL" id="AP019872">
    <property type="protein sequence ID" value="BBN17494.1"/>
    <property type="molecule type" value="Genomic_DNA"/>
</dbReference>
<keyword evidence="20" id="KW-0376">Hydrogen peroxide</keyword>
<dbReference type="EMBL" id="LVLJ01001114">
    <property type="protein sequence ID" value="OAE31347.1"/>
    <property type="molecule type" value="Genomic_DNA"/>
</dbReference>
<evidence type="ECO:0000256" key="2">
    <source>
        <dbReference type="ARBA" id="ARBA00002322"/>
    </source>
</evidence>
<dbReference type="GO" id="GO:0140825">
    <property type="term" value="F:lactoperoxidase activity"/>
    <property type="evidence" value="ECO:0007669"/>
    <property type="project" value="UniProtKB-EC"/>
</dbReference>
<evidence type="ECO:0000256" key="15">
    <source>
        <dbReference type="PIRSR" id="PIRSR600823-1"/>
    </source>
</evidence>
<accession>A0A176WDZ9</accession>
<comment type="catalytic activity">
    <reaction evidence="1 20">
        <text>2 a phenolic donor + H2O2 = 2 a phenolic radical donor + 2 H2O</text>
        <dbReference type="Rhea" id="RHEA:56136"/>
        <dbReference type="ChEBI" id="CHEBI:15377"/>
        <dbReference type="ChEBI" id="CHEBI:16240"/>
        <dbReference type="ChEBI" id="CHEBI:139520"/>
        <dbReference type="ChEBI" id="CHEBI:139521"/>
        <dbReference type="EC" id="1.11.1.7"/>
    </reaction>
</comment>